<dbReference type="RefSeq" id="WP_135209282.1">
    <property type="nucleotide sequence ID" value="NZ_SPVF01000262.1"/>
</dbReference>
<protein>
    <submittedName>
        <fullName evidence="2">Tetratricopeptide repeat protein</fullName>
    </submittedName>
</protein>
<reference evidence="2 3" key="1">
    <citation type="submission" date="2019-03" db="EMBL/GenBank/DDBJ databases">
        <title>Draft Genome Sequence of Massilia arenosa sp. nov., a Novel Massilia Species Isolated from a Sandy-loam Maize Soil.</title>
        <authorList>
            <person name="Raths R."/>
            <person name="Peta V."/>
            <person name="Bucking H."/>
        </authorList>
    </citation>
    <scope>NUCLEOTIDE SEQUENCE [LARGE SCALE GENOMIC DNA]</scope>
    <source>
        <strain evidence="2 3">MC02</strain>
    </source>
</reference>
<dbReference type="SMART" id="SM00028">
    <property type="entry name" value="TPR"/>
    <property type="match status" value="2"/>
</dbReference>
<evidence type="ECO:0000313" key="3">
    <source>
        <dbReference type="Proteomes" id="UP000298438"/>
    </source>
</evidence>
<gene>
    <name evidence="2" type="ORF">E4L96_21565</name>
</gene>
<proteinExistence type="predicted"/>
<dbReference type="Pfam" id="PF13174">
    <property type="entry name" value="TPR_6"/>
    <property type="match status" value="1"/>
</dbReference>
<dbReference type="SUPFAM" id="SSF48452">
    <property type="entry name" value="TPR-like"/>
    <property type="match status" value="1"/>
</dbReference>
<dbReference type="EMBL" id="SPVF01000262">
    <property type="protein sequence ID" value="TFW11418.1"/>
    <property type="molecule type" value="Genomic_DNA"/>
</dbReference>
<dbReference type="PROSITE" id="PS50005">
    <property type="entry name" value="TPR"/>
    <property type="match status" value="1"/>
</dbReference>
<dbReference type="AlphaFoldDB" id="A0A4Y9RVU5"/>
<accession>A0A4Y9RVU5</accession>
<dbReference type="OrthoDB" id="5982980at2"/>
<dbReference type="Proteomes" id="UP000298438">
    <property type="component" value="Unassembled WGS sequence"/>
</dbReference>
<comment type="caution">
    <text evidence="2">The sequence shown here is derived from an EMBL/GenBank/DDBJ whole genome shotgun (WGS) entry which is preliminary data.</text>
</comment>
<evidence type="ECO:0000313" key="2">
    <source>
        <dbReference type="EMBL" id="TFW11418.1"/>
    </source>
</evidence>
<dbReference type="PROSITE" id="PS50293">
    <property type="entry name" value="TPR_REGION"/>
    <property type="match status" value="1"/>
</dbReference>
<name>A0A4Y9RVU5_9BURK</name>
<keyword evidence="3" id="KW-1185">Reference proteome</keyword>
<organism evidence="2 3">
    <name type="scientific">Zemynaea arenosa</name>
    <dbReference type="NCBI Taxonomy" id="2561931"/>
    <lineage>
        <taxon>Bacteria</taxon>
        <taxon>Pseudomonadati</taxon>
        <taxon>Pseudomonadota</taxon>
        <taxon>Betaproteobacteria</taxon>
        <taxon>Burkholderiales</taxon>
        <taxon>Oxalobacteraceae</taxon>
        <taxon>Telluria group</taxon>
        <taxon>Zemynaea</taxon>
    </lineage>
</organism>
<dbReference type="InterPro" id="IPR011990">
    <property type="entry name" value="TPR-like_helical_dom_sf"/>
</dbReference>
<sequence length="301" mass="33364">MPSVSSTPPDADALFDAALAASEAGDRAGAVAHYRTLLALEPERKHAWYNLGLQLKYLGQWDESLRANQRALELAPENNEAAIWNAAIAATALRDWTTARAMWQRYGIQLQGPVEGEIEDNFGVTPVRLNPDGQGEVVWSRRIDPARARLLNVPLPESGYRFKDIVLHDGAPAGYRKDGDRDVPVFNVLELFQPGPFGTFEVMLDVPTEEAMQAFQDAADRDGMYAEDWTASYQTICKACSEGRPHDHEHQPDDEAAEWQPERRVGLAATSRAQVERLLAHALPPGVEVIEWTTALEPRAS</sequence>
<dbReference type="InterPro" id="IPR019734">
    <property type="entry name" value="TPR_rpt"/>
</dbReference>
<keyword evidence="1" id="KW-0802">TPR repeat</keyword>
<dbReference type="Gene3D" id="1.25.40.10">
    <property type="entry name" value="Tetratricopeptide repeat domain"/>
    <property type="match status" value="1"/>
</dbReference>
<feature type="repeat" description="TPR" evidence="1">
    <location>
        <begin position="45"/>
        <end position="78"/>
    </location>
</feature>
<dbReference type="Pfam" id="PF00515">
    <property type="entry name" value="TPR_1"/>
    <property type="match status" value="1"/>
</dbReference>
<evidence type="ECO:0000256" key="1">
    <source>
        <dbReference type="PROSITE-ProRule" id="PRU00339"/>
    </source>
</evidence>